<keyword evidence="2" id="KW-0472">Membrane</keyword>
<proteinExistence type="predicted"/>
<dbReference type="Gene3D" id="1.25.40.10">
    <property type="entry name" value="Tetratricopeptide repeat domain"/>
    <property type="match status" value="1"/>
</dbReference>
<name>A0A2K8SDM2_9MOLU</name>
<accession>A0A2K8SDM2</accession>
<dbReference type="Proteomes" id="UP000231823">
    <property type="component" value="Chromosome"/>
</dbReference>
<keyword evidence="4" id="KW-1185">Reference proteome</keyword>
<protein>
    <submittedName>
        <fullName evidence="3">Uncharacterized protein</fullName>
    </submittedName>
</protein>
<keyword evidence="1" id="KW-0802">TPR repeat</keyword>
<evidence type="ECO:0000256" key="2">
    <source>
        <dbReference type="SAM" id="Phobius"/>
    </source>
</evidence>
<dbReference type="InterPro" id="IPR011990">
    <property type="entry name" value="TPR-like_helical_dom_sf"/>
</dbReference>
<sequence>MKKQTKKILKKALKLRTKKEYIDSNLYLKNIIESDNSAYINYQMAWSYDLLGEESKAVIFYLKALQGVELKKKDQLECFIGLGSSYRVMGKYIEAQKNFEKALLIFLSNLVLKYFYAIATSKFKKLLFIF</sequence>
<evidence type="ECO:0000256" key="1">
    <source>
        <dbReference type="PROSITE-ProRule" id="PRU00339"/>
    </source>
</evidence>
<dbReference type="AlphaFoldDB" id="A0A2K8SDM2"/>
<evidence type="ECO:0000313" key="4">
    <source>
        <dbReference type="Proteomes" id="UP000231823"/>
    </source>
</evidence>
<dbReference type="InterPro" id="IPR019734">
    <property type="entry name" value="TPR_rpt"/>
</dbReference>
<feature type="repeat" description="TPR" evidence="1">
    <location>
        <begin position="76"/>
        <end position="109"/>
    </location>
</feature>
<feature type="transmembrane region" description="Helical" evidence="2">
    <location>
        <begin position="102"/>
        <end position="119"/>
    </location>
</feature>
<keyword evidence="2" id="KW-1133">Transmembrane helix</keyword>
<dbReference type="SUPFAM" id="SSF48452">
    <property type="entry name" value="TPR-like"/>
    <property type="match status" value="1"/>
</dbReference>
<keyword evidence="2" id="KW-0812">Transmembrane</keyword>
<dbReference type="PROSITE" id="PS50005">
    <property type="entry name" value="TPR"/>
    <property type="match status" value="1"/>
</dbReference>
<dbReference type="RefSeq" id="WP_100916317.1">
    <property type="nucleotide sequence ID" value="NZ_CP025057.1"/>
</dbReference>
<dbReference type="OrthoDB" id="89470at2"/>
<dbReference type="EMBL" id="CP025057">
    <property type="protein sequence ID" value="AUB31328.1"/>
    <property type="molecule type" value="Genomic_DNA"/>
</dbReference>
<dbReference type="KEGG" id="sfz:SFLOR_v1c02710"/>
<reference evidence="3 4" key="1">
    <citation type="submission" date="2017-12" db="EMBL/GenBank/DDBJ databases">
        <title>Complete genome sequence of Spiroplasma floricola 23-6 (ATCC 29989).</title>
        <authorList>
            <person name="Tsai Y.-M."/>
            <person name="Wu P.-S."/>
            <person name="Lo W.-S."/>
            <person name="Kuo C.-H."/>
        </authorList>
    </citation>
    <scope>NUCLEOTIDE SEQUENCE [LARGE SCALE GENOMIC DNA]</scope>
    <source>
        <strain evidence="3 4">23-6</strain>
    </source>
</reference>
<gene>
    <name evidence="3" type="ORF">SFLOR_v1c02710</name>
</gene>
<evidence type="ECO:0000313" key="3">
    <source>
        <dbReference type="EMBL" id="AUB31328.1"/>
    </source>
</evidence>
<dbReference type="Pfam" id="PF13181">
    <property type="entry name" value="TPR_8"/>
    <property type="match status" value="2"/>
</dbReference>
<organism evidence="3 4">
    <name type="scientific">Spiroplasma floricola 23-6</name>
    <dbReference type="NCBI Taxonomy" id="1336749"/>
    <lineage>
        <taxon>Bacteria</taxon>
        <taxon>Bacillati</taxon>
        <taxon>Mycoplasmatota</taxon>
        <taxon>Mollicutes</taxon>
        <taxon>Entomoplasmatales</taxon>
        <taxon>Spiroplasmataceae</taxon>
        <taxon>Spiroplasma</taxon>
    </lineage>
</organism>